<dbReference type="Proteomes" id="UP001186944">
    <property type="component" value="Unassembled WGS sequence"/>
</dbReference>
<organism evidence="3 4">
    <name type="scientific">Pinctada imbricata</name>
    <name type="common">Atlantic pearl-oyster</name>
    <name type="synonym">Pinctada martensii</name>
    <dbReference type="NCBI Taxonomy" id="66713"/>
    <lineage>
        <taxon>Eukaryota</taxon>
        <taxon>Metazoa</taxon>
        <taxon>Spiralia</taxon>
        <taxon>Lophotrochozoa</taxon>
        <taxon>Mollusca</taxon>
        <taxon>Bivalvia</taxon>
        <taxon>Autobranchia</taxon>
        <taxon>Pteriomorphia</taxon>
        <taxon>Pterioida</taxon>
        <taxon>Pterioidea</taxon>
        <taxon>Pteriidae</taxon>
        <taxon>Pinctada</taxon>
    </lineage>
</organism>
<evidence type="ECO:0000313" key="3">
    <source>
        <dbReference type="EMBL" id="KAK3095796.1"/>
    </source>
</evidence>
<dbReference type="AlphaFoldDB" id="A0AA88YFN5"/>
<reference evidence="3" key="1">
    <citation type="submission" date="2019-08" db="EMBL/GenBank/DDBJ databases">
        <title>The improved chromosome-level genome for the pearl oyster Pinctada fucata martensii using PacBio sequencing and Hi-C.</title>
        <authorList>
            <person name="Zheng Z."/>
        </authorList>
    </citation>
    <scope>NUCLEOTIDE SEQUENCE</scope>
    <source>
        <strain evidence="3">ZZ-2019</strain>
        <tissue evidence="3">Adductor muscle</tissue>
    </source>
</reference>
<comment type="caution">
    <text evidence="3">The sequence shown here is derived from an EMBL/GenBank/DDBJ whole genome shotgun (WGS) entry which is preliminary data.</text>
</comment>
<sequence length="278" mass="31491">MPEIVPDDGARDPIIRREQQPTICTEGNDSTRGTSRVRFDETTHKLAGGPKAFKRSFSEDPSAFYKRNCDSGARPFQDFYTDCDTEGEGDGEGATNKTIETQTSLQETTENEILMHKLDELDCEKCGQDDKHGLRIRRQISIKAERRCKLLTILFFVLVFILIGALLVTFLVLRTRPDDSAPTAQAQTQSNTSESHESKTCPSFVAEIKTDELKNTKMEFALPWRQKQDNIVSYLHMMDRDKLVIQKSSTYTVHANVHIDTKSWAKANDKSPTQPRSV</sequence>
<keyword evidence="2" id="KW-1133">Transmembrane helix</keyword>
<feature type="transmembrane region" description="Helical" evidence="2">
    <location>
        <begin position="150"/>
        <end position="173"/>
    </location>
</feature>
<evidence type="ECO:0000313" key="4">
    <source>
        <dbReference type="Proteomes" id="UP001186944"/>
    </source>
</evidence>
<keyword evidence="2" id="KW-0812">Transmembrane</keyword>
<proteinExistence type="predicted"/>
<evidence type="ECO:0000256" key="2">
    <source>
        <dbReference type="SAM" id="Phobius"/>
    </source>
</evidence>
<evidence type="ECO:0000256" key="1">
    <source>
        <dbReference type="SAM" id="MobiDB-lite"/>
    </source>
</evidence>
<feature type="compositionally biased region" description="Polar residues" evidence="1">
    <location>
        <begin position="182"/>
        <end position="193"/>
    </location>
</feature>
<keyword evidence="2" id="KW-0472">Membrane</keyword>
<feature type="region of interest" description="Disordered" evidence="1">
    <location>
        <begin position="180"/>
        <end position="201"/>
    </location>
</feature>
<name>A0AA88YFN5_PINIB</name>
<accession>A0AA88YFN5</accession>
<keyword evidence="4" id="KW-1185">Reference proteome</keyword>
<dbReference type="EMBL" id="VSWD01000008">
    <property type="protein sequence ID" value="KAK3095796.1"/>
    <property type="molecule type" value="Genomic_DNA"/>
</dbReference>
<gene>
    <name evidence="3" type="ORF">FSP39_019330</name>
</gene>
<protein>
    <submittedName>
        <fullName evidence="3">Uncharacterized protein</fullName>
    </submittedName>
</protein>